<dbReference type="InterPro" id="IPR000742">
    <property type="entry name" value="EGF"/>
</dbReference>
<dbReference type="InterPro" id="IPR046338">
    <property type="entry name" value="GAIN_dom_sf"/>
</dbReference>
<keyword evidence="12" id="KW-1015">Disulfide bond</keyword>
<evidence type="ECO:0000259" key="18">
    <source>
        <dbReference type="PROSITE" id="PS50026"/>
    </source>
</evidence>
<organism evidence="21 22">
    <name type="scientific">Pyxicephalus adspersus</name>
    <name type="common">African bullfrog</name>
    <dbReference type="NCBI Taxonomy" id="30357"/>
    <lineage>
        <taxon>Eukaryota</taxon>
        <taxon>Metazoa</taxon>
        <taxon>Chordata</taxon>
        <taxon>Craniata</taxon>
        <taxon>Vertebrata</taxon>
        <taxon>Euteleostomi</taxon>
        <taxon>Amphibia</taxon>
        <taxon>Batrachia</taxon>
        <taxon>Anura</taxon>
        <taxon>Neobatrachia</taxon>
        <taxon>Ranoidea</taxon>
        <taxon>Pyxicephalidae</taxon>
        <taxon>Pyxicephalinae</taxon>
        <taxon>Pyxicephalus</taxon>
    </lineage>
</organism>
<dbReference type="InterPro" id="IPR000832">
    <property type="entry name" value="GPCR_2_secretin-like"/>
</dbReference>
<feature type="transmembrane region" description="Helical" evidence="17">
    <location>
        <begin position="382"/>
        <end position="404"/>
    </location>
</feature>
<sequence length="470" mass="52211">MTCENTIGSYKCRCSDGYISISSTCVDKNECNETKNICGHNAKCENTVGSYKCNCLDGYRSISNTCVGGAVFIAYKGGNSIFNENILITPQVSGENIQAVINSKVVTGAITISNSQNLSSPVVFRLSHLQPLKPLTEFVCVYWDPARNGWSDDGCETGQSDNRHTYCSCTHLSSFALLMTPQTIPEAFALTLLSYIGLSVSIVCLCLSLLTFILCRSLRNSHTSILIALCGCLFLGQLLFLVGISQTWNKILCAFIAGWLQFLFLSAFCWMSIEAFLLFMTVRNLRAVNYMASRKSNFPVMSFFGFGVPTVIVGISAAICPHDYGTTSHCWLGLHIIWSFLGPVCVFIIANTILLVLTVYLLRKRLASVNTNVSTLNNTRLLTFKAVAQLFILGCTWGIGFFQFGYYAVVFSYLFTIFNSFQGFYIFLVHCLLNQQVREVYCRLIYRVGVHKKRDTSTTSTLQTISKDVS</sequence>
<keyword evidence="3" id="KW-1003">Cell membrane</keyword>
<keyword evidence="15" id="KW-0807">Transducer</keyword>
<feature type="transmembrane region" description="Helical" evidence="17">
    <location>
        <begin position="410"/>
        <end position="433"/>
    </location>
</feature>
<protein>
    <submittedName>
        <fullName evidence="21">Uncharacterized protein</fullName>
    </submittedName>
</protein>
<feature type="domain" description="G-protein coupled receptors family 2 profile 2" evidence="20">
    <location>
        <begin position="190"/>
        <end position="434"/>
    </location>
</feature>
<dbReference type="PROSITE" id="PS50026">
    <property type="entry name" value="EGF_3"/>
    <property type="match status" value="1"/>
</dbReference>
<dbReference type="SMART" id="SM00181">
    <property type="entry name" value="EGF"/>
    <property type="match status" value="2"/>
</dbReference>
<keyword evidence="14" id="KW-0325">Glycoprotein</keyword>
<dbReference type="GO" id="GO:0007189">
    <property type="term" value="P:adenylate cyclase-activating G protein-coupled receptor signaling pathway"/>
    <property type="evidence" value="ECO:0007669"/>
    <property type="project" value="TreeGrafter"/>
</dbReference>
<keyword evidence="10" id="KW-0297">G-protein coupled receptor</keyword>
<dbReference type="InterPro" id="IPR017981">
    <property type="entry name" value="GPCR_2-like_7TM"/>
</dbReference>
<keyword evidence="6" id="KW-0732">Signal</keyword>
<evidence type="ECO:0000259" key="19">
    <source>
        <dbReference type="PROSITE" id="PS50221"/>
    </source>
</evidence>
<dbReference type="Gene3D" id="2.10.25.10">
    <property type="entry name" value="Laminin"/>
    <property type="match status" value="1"/>
</dbReference>
<evidence type="ECO:0000256" key="10">
    <source>
        <dbReference type="ARBA" id="ARBA00023040"/>
    </source>
</evidence>
<keyword evidence="22" id="KW-1185">Reference proteome</keyword>
<evidence type="ECO:0000256" key="9">
    <source>
        <dbReference type="ARBA" id="ARBA00022989"/>
    </source>
</evidence>
<dbReference type="InterPro" id="IPR000152">
    <property type="entry name" value="EGF-type_Asp/Asn_hydroxyl_site"/>
</dbReference>
<evidence type="ECO:0000256" key="15">
    <source>
        <dbReference type="ARBA" id="ARBA00023224"/>
    </source>
</evidence>
<evidence type="ECO:0000256" key="14">
    <source>
        <dbReference type="ARBA" id="ARBA00023180"/>
    </source>
</evidence>
<evidence type="ECO:0000256" key="4">
    <source>
        <dbReference type="ARBA" id="ARBA00022536"/>
    </source>
</evidence>
<dbReference type="PRINTS" id="PR01128">
    <property type="entry name" value="EMR1HORMONER"/>
</dbReference>
<comment type="subcellular location">
    <subcellularLocation>
        <location evidence="1">Cell membrane</location>
        <topology evidence="1">Multi-pass membrane protein</topology>
    </subcellularLocation>
</comment>
<keyword evidence="9 17" id="KW-1133">Transmembrane helix</keyword>
<keyword evidence="7" id="KW-0677">Repeat</keyword>
<dbReference type="PROSITE" id="PS00010">
    <property type="entry name" value="ASX_HYDROXYL"/>
    <property type="match status" value="1"/>
</dbReference>
<dbReference type="InterPro" id="IPR001740">
    <property type="entry name" value="GPCR_2_EMR1-like_rcpt"/>
</dbReference>
<dbReference type="CDD" id="cd00054">
    <property type="entry name" value="EGF_CA"/>
    <property type="match status" value="2"/>
</dbReference>
<evidence type="ECO:0000313" key="22">
    <source>
        <dbReference type="Proteomes" id="UP001181693"/>
    </source>
</evidence>
<keyword evidence="11 17" id="KW-0472">Membrane</keyword>
<dbReference type="InterPro" id="IPR049883">
    <property type="entry name" value="NOTCH1_EGF-like"/>
</dbReference>
<evidence type="ECO:0000259" key="20">
    <source>
        <dbReference type="PROSITE" id="PS50261"/>
    </source>
</evidence>
<dbReference type="Pfam" id="PF00002">
    <property type="entry name" value="7tm_2"/>
    <property type="match status" value="1"/>
</dbReference>
<dbReference type="Pfam" id="PF01825">
    <property type="entry name" value="GPS"/>
    <property type="match status" value="1"/>
</dbReference>
<feature type="transmembrane region" description="Helical" evidence="17">
    <location>
        <begin position="187"/>
        <end position="213"/>
    </location>
</feature>
<reference evidence="21" key="1">
    <citation type="thesis" date="2020" institute="ProQuest LLC" country="789 East Eisenhower Parkway, Ann Arbor, MI, USA">
        <title>Comparative Genomics and Chromosome Evolution.</title>
        <authorList>
            <person name="Mudd A.B."/>
        </authorList>
    </citation>
    <scope>NUCLEOTIDE SEQUENCE</scope>
    <source>
        <strain evidence="21">1538</strain>
        <tissue evidence="21">Blood</tissue>
    </source>
</reference>
<evidence type="ECO:0000256" key="6">
    <source>
        <dbReference type="ARBA" id="ARBA00022729"/>
    </source>
</evidence>
<feature type="transmembrane region" description="Helical" evidence="17">
    <location>
        <begin position="300"/>
        <end position="324"/>
    </location>
</feature>
<dbReference type="PROSITE" id="PS01187">
    <property type="entry name" value="EGF_CA"/>
    <property type="match status" value="1"/>
</dbReference>
<feature type="transmembrane region" description="Helical" evidence="17">
    <location>
        <begin position="225"/>
        <end position="244"/>
    </location>
</feature>
<dbReference type="InterPro" id="IPR001881">
    <property type="entry name" value="EGF-like_Ca-bd_dom"/>
</dbReference>
<dbReference type="PRINTS" id="PR00249">
    <property type="entry name" value="GPCRSECRETIN"/>
</dbReference>
<dbReference type="Proteomes" id="UP001181693">
    <property type="component" value="Unassembled WGS sequence"/>
</dbReference>
<dbReference type="SMART" id="SM00179">
    <property type="entry name" value="EGF_CA"/>
    <property type="match status" value="2"/>
</dbReference>
<dbReference type="FunFam" id="2.10.25.10:FF:000038">
    <property type="entry name" value="Fibrillin 2"/>
    <property type="match status" value="1"/>
</dbReference>
<dbReference type="InterPro" id="IPR000203">
    <property type="entry name" value="GPS"/>
</dbReference>
<feature type="transmembrane region" description="Helical" evidence="17">
    <location>
        <begin position="336"/>
        <end position="362"/>
    </location>
</feature>
<dbReference type="EMBL" id="DYDO01000002">
    <property type="protein sequence ID" value="DBA30093.1"/>
    <property type="molecule type" value="Genomic_DNA"/>
</dbReference>
<keyword evidence="13" id="KW-0675">Receptor</keyword>
<comment type="similarity">
    <text evidence="2">Belongs to the G-protein coupled receptor 2 family. Adhesion G-protein coupled receptor (ADGR) subfamily.</text>
</comment>
<evidence type="ECO:0000256" key="2">
    <source>
        <dbReference type="ARBA" id="ARBA00007343"/>
    </source>
</evidence>
<dbReference type="InterPro" id="IPR018097">
    <property type="entry name" value="EGF_Ca-bd_CS"/>
</dbReference>
<dbReference type="Gene3D" id="1.20.1070.10">
    <property type="entry name" value="Rhodopsin 7-helix transmembrane proteins"/>
    <property type="match status" value="1"/>
</dbReference>
<comment type="caution">
    <text evidence="21">The sequence shown here is derived from an EMBL/GenBank/DDBJ whole genome shotgun (WGS) entry which is preliminary data.</text>
</comment>
<dbReference type="PROSITE" id="PS01186">
    <property type="entry name" value="EGF_2"/>
    <property type="match status" value="2"/>
</dbReference>
<feature type="domain" description="EGF-like" evidence="18">
    <location>
        <begin position="27"/>
        <end position="67"/>
    </location>
</feature>
<dbReference type="GO" id="GO:0005886">
    <property type="term" value="C:plasma membrane"/>
    <property type="evidence" value="ECO:0007669"/>
    <property type="project" value="UniProtKB-SubCell"/>
</dbReference>
<dbReference type="AlphaFoldDB" id="A0AAV3AWR0"/>
<dbReference type="Gene3D" id="2.60.220.50">
    <property type="match status" value="1"/>
</dbReference>
<evidence type="ECO:0000256" key="17">
    <source>
        <dbReference type="SAM" id="Phobius"/>
    </source>
</evidence>
<dbReference type="GO" id="GO:0004930">
    <property type="term" value="F:G protein-coupled receptor activity"/>
    <property type="evidence" value="ECO:0007669"/>
    <property type="project" value="UniProtKB-KW"/>
</dbReference>
<proteinExistence type="inferred from homology"/>
<dbReference type="PROSITE" id="PS50261">
    <property type="entry name" value="G_PROTEIN_RECEP_F2_4"/>
    <property type="match status" value="1"/>
</dbReference>
<evidence type="ECO:0000256" key="8">
    <source>
        <dbReference type="ARBA" id="ARBA00022837"/>
    </source>
</evidence>
<accession>A0AAV3AWR0</accession>
<dbReference type="InterPro" id="IPR057244">
    <property type="entry name" value="GAIN_B"/>
</dbReference>
<dbReference type="PANTHER" id="PTHR12011:SF433">
    <property type="entry name" value="ADHESION G PROTEIN-COUPLED RECEPTOR E1-LIKE-RELATED"/>
    <property type="match status" value="1"/>
</dbReference>
<dbReference type="GO" id="GO:0005509">
    <property type="term" value="F:calcium ion binding"/>
    <property type="evidence" value="ECO:0007669"/>
    <property type="project" value="InterPro"/>
</dbReference>
<dbReference type="SUPFAM" id="SSF57196">
    <property type="entry name" value="EGF/Laminin"/>
    <property type="match status" value="2"/>
</dbReference>
<dbReference type="PROSITE" id="PS50221">
    <property type="entry name" value="GAIN_B"/>
    <property type="match status" value="1"/>
</dbReference>
<evidence type="ECO:0000256" key="13">
    <source>
        <dbReference type="ARBA" id="ARBA00023170"/>
    </source>
</evidence>
<evidence type="ECO:0000256" key="16">
    <source>
        <dbReference type="PROSITE-ProRule" id="PRU00076"/>
    </source>
</evidence>
<keyword evidence="4 16" id="KW-0245">EGF-like domain</keyword>
<keyword evidence="5 17" id="KW-0812">Transmembrane</keyword>
<dbReference type="SMART" id="SM00303">
    <property type="entry name" value="GPS"/>
    <property type="match status" value="1"/>
</dbReference>
<evidence type="ECO:0000256" key="3">
    <source>
        <dbReference type="ARBA" id="ARBA00022475"/>
    </source>
</evidence>
<name>A0AAV3AWR0_PYXAD</name>
<feature type="transmembrane region" description="Helical" evidence="17">
    <location>
        <begin position="256"/>
        <end position="279"/>
    </location>
</feature>
<evidence type="ECO:0000313" key="21">
    <source>
        <dbReference type="EMBL" id="DBA30093.1"/>
    </source>
</evidence>
<evidence type="ECO:0000256" key="7">
    <source>
        <dbReference type="ARBA" id="ARBA00022737"/>
    </source>
</evidence>
<dbReference type="Pfam" id="PF07645">
    <property type="entry name" value="EGF_CA"/>
    <property type="match status" value="2"/>
</dbReference>
<evidence type="ECO:0000256" key="1">
    <source>
        <dbReference type="ARBA" id="ARBA00004651"/>
    </source>
</evidence>
<evidence type="ECO:0000256" key="5">
    <source>
        <dbReference type="ARBA" id="ARBA00022692"/>
    </source>
</evidence>
<gene>
    <name evidence="21" type="ORF">GDO54_006119</name>
</gene>
<dbReference type="PANTHER" id="PTHR12011">
    <property type="entry name" value="ADHESION G-PROTEIN COUPLED RECEPTOR"/>
    <property type="match status" value="1"/>
</dbReference>
<keyword evidence="8" id="KW-0106">Calcium</keyword>
<evidence type="ECO:0000256" key="12">
    <source>
        <dbReference type="ARBA" id="ARBA00023157"/>
    </source>
</evidence>
<comment type="caution">
    <text evidence="16">Lacks conserved residue(s) required for the propagation of feature annotation.</text>
</comment>
<dbReference type="GO" id="GO:0007166">
    <property type="term" value="P:cell surface receptor signaling pathway"/>
    <property type="evidence" value="ECO:0007669"/>
    <property type="project" value="InterPro"/>
</dbReference>
<feature type="domain" description="GAIN-B" evidence="19">
    <location>
        <begin position="23"/>
        <end position="185"/>
    </location>
</feature>
<dbReference type="FunFam" id="1.20.1070.10:FF:000054">
    <property type="entry name" value="Adhesion G protein-coupled receptor E3"/>
    <property type="match status" value="1"/>
</dbReference>
<evidence type="ECO:0000256" key="11">
    <source>
        <dbReference type="ARBA" id="ARBA00023136"/>
    </source>
</evidence>